<evidence type="ECO:0000256" key="1">
    <source>
        <dbReference type="SAM" id="Phobius"/>
    </source>
</evidence>
<sequence length="80" mass="9350">MKEYFAFPVCGVCRIVVMLTFLSLRSKFFGVRHCCALIPIVCALSAQRMLEMLFLEQKKKVSKRVSVFWRPVTLLKEMVF</sequence>
<keyword evidence="1" id="KW-0472">Membrane</keyword>
<dbReference type="AlphaFoldDB" id="A0A0S4IU39"/>
<dbReference type="EMBL" id="CYKH01000266">
    <property type="protein sequence ID" value="CUF21266.1"/>
    <property type="molecule type" value="Genomic_DNA"/>
</dbReference>
<proteinExistence type="predicted"/>
<dbReference type="VEuPathDB" id="TriTrypDB:BSAL_60220"/>
<keyword evidence="1 2" id="KW-0812">Transmembrane</keyword>
<organism evidence="2 3">
    <name type="scientific">Bodo saltans</name>
    <name type="common">Flagellated protozoan</name>
    <dbReference type="NCBI Taxonomy" id="75058"/>
    <lineage>
        <taxon>Eukaryota</taxon>
        <taxon>Discoba</taxon>
        <taxon>Euglenozoa</taxon>
        <taxon>Kinetoplastea</taxon>
        <taxon>Metakinetoplastina</taxon>
        <taxon>Eubodonida</taxon>
        <taxon>Bodonidae</taxon>
        <taxon>Bodo</taxon>
    </lineage>
</organism>
<keyword evidence="1" id="KW-1133">Transmembrane helix</keyword>
<evidence type="ECO:0000313" key="2">
    <source>
        <dbReference type="EMBL" id="CUF21266.1"/>
    </source>
</evidence>
<evidence type="ECO:0000313" key="3">
    <source>
        <dbReference type="Proteomes" id="UP000051952"/>
    </source>
</evidence>
<feature type="transmembrane region" description="Helical" evidence="1">
    <location>
        <begin position="5"/>
        <end position="24"/>
    </location>
</feature>
<dbReference type="Proteomes" id="UP000051952">
    <property type="component" value="Unassembled WGS sequence"/>
</dbReference>
<gene>
    <name evidence="2" type="ORF">BSAL_60220</name>
</gene>
<protein>
    <submittedName>
        <fullName evidence="2">Transmembrane protein, putative</fullName>
    </submittedName>
</protein>
<accession>A0A0S4IU39</accession>
<name>A0A0S4IU39_BODSA</name>
<keyword evidence="3" id="KW-1185">Reference proteome</keyword>
<reference evidence="3" key="1">
    <citation type="submission" date="2015-09" db="EMBL/GenBank/DDBJ databases">
        <authorList>
            <consortium name="Pathogen Informatics"/>
        </authorList>
    </citation>
    <scope>NUCLEOTIDE SEQUENCE [LARGE SCALE GENOMIC DNA]</scope>
    <source>
        <strain evidence="3">Lake Konstanz</strain>
    </source>
</reference>